<evidence type="ECO:0000259" key="2">
    <source>
        <dbReference type="PROSITE" id="PS00662"/>
    </source>
</evidence>
<reference evidence="3 4" key="1">
    <citation type="submission" date="2024-04" db="EMBL/GenBank/DDBJ databases">
        <title>Human intestinal bacterial collection.</title>
        <authorList>
            <person name="Pauvert C."/>
            <person name="Hitch T.C.A."/>
            <person name="Clavel T."/>
        </authorList>
    </citation>
    <scope>NUCLEOTIDE SEQUENCE [LARGE SCALE GENOMIC DNA]</scope>
    <source>
        <strain evidence="3 4">CLA-AA-H249</strain>
    </source>
</reference>
<dbReference type="RefSeq" id="WP_349110032.1">
    <property type="nucleotide sequence ID" value="NZ_JBBNIN010000001.1"/>
</dbReference>
<keyword evidence="4" id="KW-1185">Reference proteome</keyword>
<dbReference type="InterPro" id="IPR001482">
    <property type="entry name" value="T2SS/T4SS_dom"/>
</dbReference>
<dbReference type="InterPro" id="IPR003593">
    <property type="entry name" value="AAA+_ATPase"/>
</dbReference>
<dbReference type="Gene3D" id="3.30.450.90">
    <property type="match status" value="1"/>
</dbReference>
<dbReference type="EMBL" id="JBBNIN010000001">
    <property type="protein sequence ID" value="MEQ2709718.1"/>
    <property type="molecule type" value="Genomic_DNA"/>
</dbReference>
<dbReference type="PROSITE" id="PS00662">
    <property type="entry name" value="T2SP_E"/>
    <property type="match status" value="1"/>
</dbReference>
<feature type="domain" description="Bacterial type II secretion system protein E" evidence="2">
    <location>
        <begin position="196"/>
        <end position="210"/>
    </location>
</feature>
<dbReference type="Pfam" id="PF00437">
    <property type="entry name" value="T2SSE"/>
    <property type="match status" value="1"/>
</dbReference>
<evidence type="ECO:0000256" key="1">
    <source>
        <dbReference type="ARBA" id="ARBA00006611"/>
    </source>
</evidence>
<evidence type="ECO:0000313" key="4">
    <source>
        <dbReference type="Proteomes" id="UP001482154"/>
    </source>
</evidence>
<accession>A0ABV1IR67</accession>
<name>A0ABV1IR67_9FIRM</name>
<dbReference type="CDD" id="cd01131">
    <property type="entry name" value="PilT"/>
    <property type="match status" value="1"/>
</dbReference>
<dbReference type="InterPro" id="IPR006321">
    <property type="entry name" value="PilT/PilU"/>
</dbReference>
<gene>
    <name evidence="3" type="ORF">AAAU51_00760</name>
</gene>
<organism evidence="3 4">
    <name type="scientific">Anaerostipes amylophilus</name>
    <dbReference type="NCBI Taxonomy" id="2981779"/>
    <lineage>
        <taxon>Bacteria</taxon>
        <taxon>Bacillati</taxon>
        <taxon>Bacillota</taxon>
        <taxon>Clostridia</taxon>
        <taxon>Lachnospirales</taxon>
        <taxon>Lachnospiraceae</taxon>
        <taxon>Anaerostipes</taxon>
    </lineage>
</organism>
<dbReference type="InterPro" id="IPR027417">
    <property type="entry name" value="P-loop_NTPase"/>
</dbReference>
<dbReference type="SUPFAM" id="SSF52540">
    <property type="entry name" value="P-loop containing nucleoside triphosphate hydrolases"/>
    <property type="match status" value="1"/>
</dbReference>
<protein>
    <submittedName>
        <fullName evidence="3">PilT/PilU family type 4a pilus ATPase</fullName>
    </submittedName>
</protein>
<comment type="similarity">
    <text evidence="1">Belongs to the GSP E family.</text>
</comment>
<evidence type="ECO:0000313" key="3">
    <source>
        <dbReference type="EMBL" id="MEQ2709718.1"/>
    </source>
</evidence>
<dbReference type="Gene3D" id="3.40.50.300">
    <property type="entry name" value="P-loop containing nucleotide triphosphate hydrolases"/>
    <property type="match status" value="1"/>
</dbReference>
<dbReference type="PANTHER" id="PTHR30486">
    <property type="entry name" value="TWITCHING MOTILITY PROTEIN PILT"/>
    <property type="match status" value="1"/>
</dbReference>
<dbReference type="Proteomes" id="UP001482154">
    <property type="component" value="Unassembled WGS sequence"/>
</dbReference>
<comment type="caution">
    <text evidence="3">The sequence shown here is derived from an EMBL/GenBank/DDBJ whole genome shotgun (WGS) entry which is preliminary data.</text>
</comment>
<proteinExistence type="inferred from homology"/>
<dbReference type="InterPro" id="IPR050921">
    <property type="entry name" value="T4SS_GSP_E_ATPase"/>
</dbReference>
<sequence length="352" mass="39370">MNIEEFLTLAAEKEASDLFIIAGLPLTMKTNGVMHRINEERMMPQDTEEMIREIYKMAADRNIDKLLKTGDDDFSFAIPGLSRFRVSAYKQRGSLAAVIRVIAFRLPNSKEIGIPDQVMRLSELNKGLVLVTGSAGSGKSTTLACMVEEINETKEDHIITLEDPLEFLHQHKKSIVSQREVNMDTVNYVTSLRAALRQSPDVILLGEMRDYETIQVVMTAAETGHLVFSTLHTIGAANTIERIIDVFPPNQQRQITIQLASVLQAVISQQLIPSVDGTLIPVFEIMEVTPAIRNMIRENKVHQIDGLIYSSTGSGMMSMDQSLMQAYRDGKITKETAVLYALNAEMLSKRLR</sequence>
<dbReference type="SMART" id="SM00382">
    <property type="entry name" value="AAA"/>
    <property type="match status" value="1"/>
</dbReference>
<dbReference type="NCBIfam" id="TIGR01420">
    <property type="entry name" value="pilT_fam"/>
    <property type="match status" value="1"/>
</dbReference>